<dbReference type="EMBL" id="CP095855">
    <property type="protein sequence ID" value="UPK67448.1"/>
    <property type="molecule type" value="Genomic_DNA"/>
</dbReference>
<evidence type="ECO:0000313" key="4">
    <source>
        <dbReference type="EMBL" id="UPK67448.1"/>
    </source>
</evidence>
<evidence type="ECO:0000313" key="5">
    <source>
        <dbReference type="Proteomes" id="UP000830198"/>
    </source>
</evidence>
<dbReference type="Proteomes" id="UP000830198">
    <property type="component" value="Chromosome"/>
</dbReference>
<keyword evidence="3" id="KW-0732">Signal</keyword>
<dbReference type="InterPro" id="IPR000801">
    <property type="entry name" value="Esterase-like"/>
</dbReference>
<evidence type="ECO:0000256" key="1">
    <source>
        <dbReference type="ARBA" id="ARBA00005622"/>
    </source>
</evidence>
<comment type="similarity">
    <text evidence="1">Belongs to the esterase D family.</text>
</comment>
<dbReference type="InterPro" id="IPR052558">
    <property type="entry name" value="Siderophore_Hydrolase_D"/>
</dbReference>
<dbReference type="SUPFAM" id="SSF53474">
    <property type="entry name" value="alpha/beta-Hydrolases"/>
    <property type="match status" value="1"/>
</dbReference>
<dbReference type="Pfam" id="PF00756">
    <property type="entry name" value="Esterase"/>
    <property type="match status" value="1"/>
</dbReference>
<proteinExistence type="inferred from homology"/>
<feature type="signal peptide" evidence="3">
    <location>
        <begin position="1"/>
        <end position="17"/>
    </location>
</feature>
<dbReference type="Gene3D" id="3.40.50.1820">
    <property type="entry name" value="alpha/beta hydrolase"/>
    <property type="match status" value="1"/>
</dbReference>
<evidence type="ECO:0000256" key="3">
    <source>
        <dbReference type="SAM" id="SignalP"/>
    </source>
</evidence>
<gene>
    <name evidence="4" type="ORF">MYF79_21120</name>
</gene>
<organism evidence="4 5">
    <name type="scientific">Chitinophaga filiformis</name>
    <name type="common">Myxococcus filiformis</name>
    <name type="synonym">Flexibacter filiformis</name>
    <dbReference type="NCBI Taxonomy" id="104663"/>
    <lineage>
        <taxon>Bacteria</taxon>
        <taxon>Pseudomonadati</taxon>
        <taxon>Bacteroidota</taxon>
        <taxon>Chitinophagia</taxon>
        <taxon>Chitinophagales</taxon>
        <taxon>Chitinophagaceae</taxon>
        <taxon>Chitinophaga</taxon>
    </lineage>
</organism>
<dbReference type="PANTHER" id="PTHR40841">
    <property type="entry name" value="SIDEROPHORE TRIACETYLFUSARININE C ESTERASE"/>
    <property type="match status" value="1"/>
</dbReference>
<keyword evidence="5" id="KW-1185">Reference proteome</keyword>
<dbReference type="InterPro" id="IPR029058">
    <property type="entry name" value="AB_hydrolase_fold"/>
</dbReference>
<dbReference type="PANTHER" id="PTHR40841:SF2">
    <property type="entry name" value="SIDEROPHORE-DEGRADING ESTERASE (EUROFUNG)"/>
    <property type="match status" value="1"/>
</dbReference>
<protein>
    <submittedName>
        <fullName evidence="4">Alpha/beta hydrolase-fold protein</fullName>
    </submittedName>
</protein>
<dbReference type="InterPro" id="IPR011990">
    <property type="entry name" value="TPR-like_helical_dom_sf"/>
</dbReference>
<sequence length="403" mass="46239">MRTLIFLLLLLPLAISAQTEKKLISFGQPDSIYSAVLKEKRPLWIYSPNVDTAYFEKPSYPVLYVLDGDDHFASLQTVIQQLSLNGNTALPQMIIVGIVNTNGNRMRDLTPTPDPKMPGSGGGEQFTSFLEKELLPYIDSKYPTAPFKMLSGHSLGGLMVVNTLIHHPDLFNAYIASDPTIFWNDSRILSTMDSLLEHQDFSNKRFYLAIAHTMNQALDTIQVRRDNAMGSIHTSAILQLAEKLKTHPGNHLNWSYKYYDNDYHNSIPFIAQYDGLRSFFRLYTFPTYLYPDNSDADSLRTLITAHYKALSKDMGYPVRPYEWEFNQLGYHHLSMKNYAKSQLFFQLNIEYFPKSYNTYDSMGDYYMQTGDSAKAVSYWKQSLAVKFVPRVQEKVQHVALSTR</sequence>
<keyword evidence="2 4" id="KW-0378">Hydrolase</keyword>
<accession>A0ABY4HWT3</accession>
<reference evidence="4 5" key="1">
    <citation type="submission" date="2022-04" db="EMBL/GenBank/DDBJ databases">
        <title>The arsenic-methylating capacity of Chitinophaga filiformis YT5 during chitin decomposition.</title>
        <authorList>
            <person name="Chen G."/>
            <person name="Liang Y."/>
        </authorList>
    </citation>
    <scope>NUCLEOTIDE SEQUENCE [LARGE SCALE GENOMIC DNA]</scope>
    <source>
        <strain evidence="4 5">YT5</strain>
    </source>
</reference>
<dbReference type="SUPFAM" id="SSF48452">
    <property type="entry name" value="TPR-like"/>
    <property type="match status" value="1"/>
</dbReference>
<name>A0ABY4HWT3_CHIFI</name>
<feature type="chain" id="PRO_5046603928" evidence="3">
    <location>
        <begin position="18"/>
        <end position="403"/>
    </location>
</feature>
<dbReference type="GO" id="GO:0016787">
    <property type="term" value="F:hydrolase activity"/>
    <property type="evidence" value="ECO:0007669"/>
    <property type="project" value="UniProtKB-KW"/>
</dbReference>
<evidence type="ECO:0000256" key="2">
    <source>
        <dbReference type="ARBA" id="ARBA00022801"/>
    </source>
</evidence>
<dbReference type="RefSeq" id="WP_247809827.1">
    <property type="nucleotide sequence ID" value="NZ_CP095855.1"/>
</dbReference>